<accession>K2IYP8</accession>
<evidence type="ECO:0000313" key="1">
    <source>
        <dbReference type="EMBL" id="EKE68038.1"/>
    </source>
</evidence>
<reference evidence="1 2" key="1">
    <citation type="journal article" date="2012" name="J. Bacteriol.">
        <title>Genome Sequence of Gallaecimonas xiamenensis Type Strain 3-C-1.</title>
        <authorList>
            <person name="Lai Q."/>
            <person name="Wang L."/>
            <person name="Wang W."/>
            <person name="Shao Z."/>
        </authorList>
    </citation>
    <scope>NUCLEOTIDE SEQUENCE [LARGE SCALE GENOMIC DNA]</scope>
    <source>
        <strain evidence="1 2">3-C-1</strain>
    </source>
</reference>
<evidence type="ECO:0000313" key="2">
    <source>
        <dbReference type="Proteomes" id="UP000006755"/>
    </source>
</evidence>
<dbReference type="Proteomes" id="UP000006755">
    <property type="component" value="Unassembled WGS sequence"/>
</dbReference>
<name>K2IYP8_9GAMM</name>
<gene>
    <name evidence="1" type="ORF">B3C1_17562</name>
</gene>
<dbReference type="EMBL" id="AMRI01000034">
    <property type="protein sequence ID" value="EKE68038.1"/>
    <property type="molecule type" value="Genomic_DNA"/>
</dbReference>
<dbReference type="RefSeq" id="WP_008486479.1">
    <property type="nucleotide sequence ID" value="NZ_AMRI01000034.1"/>
</dbReference>
<dbReference type="STRING" id="745411.B3C1_17562"/>
<proteinExistence type="predicted"/>
<keyword evidence="2" id="KW-1185">Reference proteome</keyword>
<organism evidence="1 2">
    <name type="scientific">Gallaecimonas xiamenensis 3-C-1</name>
    <dbReference type="NCBI Taxonomy" id="745411"/>
    <lineage>
        <taxon>Bacteria</taxon>
        <taxon>Pseudomonadati</taxon>
        <taxon>Pseudomonadota</taxon>
        <taxon>Gammaproteobacteria</taxon>
        <taxon>Enterobacterales</taxon>
        <taxon>Gallaecimonadaceae</taxon>
        <taxon>Gallaecimonas</taxon>
    </lineage>
</organism>
<sequence>MNKGRRYLTFGALMVAAAQLAGCYAYHGPNYRPPAGDRKDWVYVEKVATLRTQAELNQYQLQLTRKHWLGDPDRPSAQPSTLGLFRQGQAGGQTFSDRDWYGYWRFDPVGCVLRLYDDKGRLVSTLAGQAKGEGTLAYVVTDSKQSGLARQTFFTQDQGLRCLPSPASKEHP</sequence>
<protein>
    <submittedName>
        <fullName evidence="1">Uncharacterized protein</fullName>
    </submittedName>
</protein>
<dbReference type="AlphaFoldDB" id="K2IYP8"/>
<comment type="caution">
    <text evidence="1">The sequence shown here is derived from an EMBL/GenBank/DDBJ whole genome shotgun (WGS) entry which is preliminary data.</text>
</comment>